<feature type="compositionally biased region" description="Polar residues" evidence="1">
    <location>
        <begin position="127"/>
        <end position="187"/>
    </location>
</feature>
<name>A0A371DWF9_9APHY</name>
<dbReference type="Proteomes" id="UP000256964">
    <property type="component" value="Unassembled WGS sequence"/>
</dbReference>
<evidence type="ECO:0000313" key="3">
    <source>
        <dbReference type="Proteomes" id="UP000256964"/>
    </source>
</evidence>
<feature type="compositionally biased region" description="Low complexity" evidence="1">
    <location>
        <begin position="198"/>
        <end position="208"/>
    </location>
</feature>
<dbReference type="AlphaFoldDB" id="A0A371DWF9"/>
<reference evidence="2 3" key="1">
    <citation type="journal article" date="2018" name="Biotechnol. Biofuels">
        <title>Integrative visual omics of the white-rot fungus Polyporus brumalis exposes the biotechnological potential of its oxidative enzymes for delignifying raw plant biomass.</title>
        <authorList>
            <person name="Miyauchi S."/>
            <person name="Rancon A."/>
            <person name="Drula E."/>
            <person name="Hage H."/>
            <person name="Chaduli D."/>
            <person name="Favel A."/>
            <person name="Grisel S."/>
            <person name="Henrissat B."/>
            <person name="Herpoel-Gimbert I."/>
            <person name="Ruiz-Duenas F.J."/>
            <person name="Chevret D."/>
            <person name="Hainaut M."/>
            <person name="Lin J."/>
            <person name="Wang M."/>
            <person name="Pangilinan J."/>
            <person name="Lipzen A."/>
            <person name="Lesage-Meessen L."/>
            <person name="Navarro D."/>
            <person name="Riley R."/>
            <person name="Grigoriev I.V."/>
            <person name="Zhou S."/>
            <person name="Raouche S."/>
            <person name="Rosso M.N."/>
        </authorList>
    </citation>
    <scope>NUCLEOTIDE SEQUENCE [LARGE SCALE GENOMIC DNA]</scope>
    <source>
        <strain evidence="2 3">BRFM 1820</strain>
    </source>
</reference>
<evidence type="ECO:0000313" key="2">
    <source>
        <dbReference type="EMBL" id="RDX56818.1"/>
    </source>
</evidence>
<proteinExistence type="predicted"/>
<evidence type="ECO:0000256" key="1">
    <source>
        <dbReference type="SAM" id="MobiDB-lite"/>
    </source>
</evidence>
<gene>
    <name evidence="2" type="ORF">OH76DRAFT_1477380</name>
</gene>
<organism evidence="2 3">
    <name type="scientific">Lentinus brumalis</name>
    <dbReference type="NCBI Taxonomy" id="2498619"/>
    <lineage>
        <taxon>Eukaryota</taxon>
        <taxon>Fungi</taxon>
        <taxon>Dikarya</taxon>
        <taxon>Basidiomycota</taxon>
        <taxon>Agaricomycotina</taxon>
        <taxon>Agaricomycetes</taxon>
        <taxon>Polyporales</taxon>
        <taxon>Polyporaceae</taxon>
        <taxon>Lentinus</taxon>
    </lineage>
</organism>
<protein>
    <submittedName>
        <fullName evidence="2">Uncharacterized protein</fullName>
    </submittedName>
</protein>
<keyword evidence="3" id="KW-1185">Reference proteome</keyword>
<accession>A0A371DWF9</accession>
<feature type="region of interest" description="Disordered" evidence="1">
    <location>
        <begin position="84"/>
        <end position="208"/>
    </location>
</feature>
<feature type="compositionally biased region" description="Basic and acidic residues" evidence="1">
    <location>
        <begin position="114"/>
        <end position="126"/>
    </location>
</feature>
<dbReference type="OrthoDB" id="2756677at2759"/>
<sequence>MQALMGLANDNEKMRKCVDTMSVCASRHLDASKRYVQQPKEAMERYLRSVSKHIDIMDAYEDAWPAITYARLWLNWSHTAKRRRARTKSAPGPANTASRRGGTSLPKIQRNRTKREENKENDEPRNKTSVPENTVEDSSQTMSTVSSTNATQFTQATADSTRSSQSRPLRLHNSQSAPPPNQCQRPSQALRRQREGQTPSSSSSTALSTSGKFVSHVAAFLHSLAQPLDHLLPVFYTAGVRDADSLRGLARLRDRGEWLYVLVVDRKITPLEYKFIVDGLDDLVEATQG</sequence>
<dbReference type="EMBL" id="KZ857380">
    <property type="protein sequence ID" value="RDX56818.1"/>
    <property type="molecule type" value="Genomic_DNA"/>
</dbReference>